<feature type="compositionally biased region" description="Polar residues" evidence="1">
    <location>
        <begin position="139"/>
        <end position="151"/>
    </location>
</feature>
<organism evidence="2 3">
    <name type="scientific">Diploscapter pachys</name>
    <dbReference type="NCBI Taxonomy" id="2018661"/>
    <lineage>
        <taxon>Eukaryota</taxon>
        <taxon>Metazoa</taxon>
        <taxon>Ecdysozoa</taxon>
        <taxon>Nematoda</taxon>
        <taxon>Chromadorea</taxon>
        <taxon>Rhabditida</taxon>
        <taxon>Rhabditina</taxon>
        <taxon>Rhabditomorpha</taxon>
        <taxon>Rhabditoidea</taxon>
        <taxon>Rhabditidae</taxon>
        <taxon>Diploscapter</taxon>
    </lineage>
</organism>
<proteinExistence type="predicted"/>
<comment type="caution">
    <text evidence="2">The sequence shown here is derived from an EMBL/GenBank/DDBJ whole genome shotgun (WGS) entry which is preliminary data.</text>
</comment>
<dbReference type="AlphaFoldDB" id="A0A2A2JQ50"/>
<feature type="compositionally biased region" description="Low complexity" evidence="1">
    <location>
        <begin position="36"/>
        <end position="49"/>
    </location>
</feature>
<accession>A0A2A2JQ50</accession>
<keyword evidence="3" id="KW-1185">Reference proteome</keyword>
<feature type="compositionally biased region" description="Polar residues" evidence="1">
    <location>
        <begin position="172"/>
        <end position="187"/>
    </location>
</feature>
<protein>
    <submittedName>
        <fullName evidence="2">Uncharacterized protein</fullName>
    </submittedName>
</protein>
<evidence type="ECO:0000313" key="2">
    <source>
        <dbReference type="EMBL" id="PAV63946.1"/>
    </source>
</evidence>
<gene>
    <name evidence="2" type="ORF">WR25_18779</name>
</gene>
<feature type="compositionally biased region" description="Polar residues" evidence="1">
    <location>
        <begin position="50"/>
        <end position="64"/>
    </location>
</feature>
<feature type="region of interest" description="Disordered" evidence="1">
    <location>
        <begin position="163"/>
        <end position="187"/>
    </location>
</feature>
<feature type="region of interest" description="Disordered" evidence="1">
    <location>
        <begin position="132"/>
        <end position="151"/>
    </location>
</feature>
<feature type="region of interest" description="Disordered" evidence="1">
    <location>
        <begin position="20"/>
        <end position="72"/>
    </location>
</feature>
<sequence length="187" mass="21625">MKDMMHQEITLRQENVQSGAYTFKKRKSSMNADEPTTSTSTGISLTLKTRSFNENGEEISTTCQGEEPPKIGNQGKKLLDLLEFTGKLTDDEKQMFESLMHKQFGPETTKEIEELIMQSPKLGKQFQKYISEKQKQQQDPDNSTNLNEKNQVIQRKMEQMNKEAKMKMKMQMISSQRQDSTDQTENL</sequence>
<evidence type="ECO:0000256" key="1">
    <source>
        <dbReference type="SAM" id="MobiDB-lite"/>
    </source>
</evidence>
<evidence type="ECO:0000313" key="3">
    <source>
        <dbReference type="Proteomes" id="UP000218231"/>
    </source>
</evidence>
<name>A0A2A2JQ50_9BILA</name>
<dbReference type="Proteomes" id="UP000218231">
    <property type="component" value="Unassembled WGS sequence"/>
</dbReference>
<reference evidence="2 3" key="1">
    <citation type="journal article" date="2017" name="Curr. Biol.">
        <title>Genome architecture and evolution of a unichromosomal asexual nematode.</title>
        <authorList>
            <person name="Fradin H."/>
            <person name="Zegar C."/>
            <person name="Gutwein M."/>
            <person name="Lucas J."/>
            <person name="Kovtun M."/>
            <person name="Corcoran D."/>
            <person name="Baugh L.R."/>
            <person name="Kiontke K."/>
            <person name="Gunsalus K."/>
            <person name="Fitch D.H."/>
            <person name="Piano F."/>
        </authorList>
    </citation>
    <scope>NUCLEOTIDE SEQUENCE [LARGE SCALE GENOMIC DNA]</scope>
    <source>
        <strain evidence="2">PF1309</strain>
    </source>
</reference>
<dbReference type="EMBL" id="LIAE01010290">
    <property type="protein sequence ID" value="PAV63946.1"/>
    <property type="molecule type" value="Genomic_DNA"/>
</dbReference>